<evidence type="ECO:0000313" key="4">
    <source>
        <dbReference type="EMBL" id="RHC95598.1"/>
    </source>
</evidence>
<dbReference type="InterPro" id="IPR039697">
    <property type="entry name" value="Alcohol_dehydrogenase_Fe"/>
</dbReference>
<dbReference type="EMBL" id="QSIO01000001">
    <property type="protein sequence ID" value="RHC95598.1"/>
    <property type="molecule type" value="Genomic_DNA"/>
</dbReference>
<keyword evidence="1" id="KW-0560">Oxidoreductase</keyword>
<dbReference type="PROSITE" id="PS00913">
    <property type="entry name" value="ADH_IRON_1"/>
    <property type="match status" value="1"/>
</dbReference>
<proteinExistence type="predicted"/>
<dbReference type="Gene3D" id="3.40.50.1970">
    <property type="match status" value="1"/>
</dbReference>
<dbReference type="FunFam" id="1.20.1090.10:FF:000001">
    <property type="entry name" value="Aldehyde-alcohol dehydrogenase"/>
    <property type="match status" value="1"/>
</dbReference>
<dbReference type="GO" id="GO:0004022">
    <property type="term" value="F:alcohol dehydrogenase (NAD+) activity"/>
    <property type="evidence" value="ECO:0007669"/>
    <property type="project" value="TreeGrafter"/>
</dbReference>
<dbReference type="InterPro" id="IPR018211">
    <property type="entry name" value="ADH_Fe_CS"/>
</dbReference>
<dbReference type="InterPro" id="IPR056798">
    <property type="entry name" value="ADH_Fe_C"/>
</dbReference>
<dbReference type="RefSeq" id="WP_118094949.1">
    <property type="nucleotide sequence ID" value="NZ_JADMUA010000003.1"/>
</dbReference>
<name>A0A414CKQ5_STRPA</name>
<dbReference type="Pfam" id="PF00465">
    <property type="entry name" value="Fe-ADH"/>
    <property type="match status" value="1"/>
</dbReference>
<dbReference type="PANTHER" id="PTHR11496">
    <property type="entry name" value="ALCOHOL DEHYDROGENASE"/>
    <property type="match status" value="1"/>
</dbReference>
<dbReference type="FunFam" id="3.40.50.1970:FF:000003">
    <property type="entry name" value="Alcohol dehydrogenase, iron-containing"/>
    <property type="match status" value="1"/>
</dbReference>
<evidence type="ECO:0000259" key="3">
    <source>
        <dbReference type="Pfam" id="PF25137"/>
    </source>
</evidence>
<dbReference type="AlphaFoldDB" id="A0A414CKQ5"/>
<reference evidence="4 5" key="1">
    <citation type="submission" date="2018-08" db="EMBL/GenBank/DDBJ databases">
        <title>A genome reference for cultivated species of the human gut microbiota.</title>
        <authorList>
            <person name="Zou Y."/>
            <person name="Xue W."/>
            <person name="Luo G."/>
        </authorList>
    </citation>
    <scope>NUCLEOTIDE SEQUENCE [LARGE SCALE GENOMIC DNA]</scope>
    <source>
        <strain evidence="4 5">AM33-3BH</strain>
    </source>
</reference>
<gene>
    <name evidence="4" type="ORF">DW820_00210</name>
</gene>
<organism evidence="4 5">
    <name type="scientific">Streptococcus parasanguinis</name>
    <dbReference type="NCBI Taxonomy" id="1318"/>
    <lineage>
        <taxon>Bacteria</taxon>
        <taxon>Bacillati</taxon>
        <taxon>Bacillota</taxon>
        <taxon>Bacilli</taxon>
        <taxon>Lactobacillales</taxon>
        <taxon>Streptococcaceae</taxon>
        <taxon>Streptococcus</taxon>
    </lineage>
</organism>
<dbReference type="PANTHER" id="PTHR11496:SF83">
    <property type="entry name" value="HYDROXYACID-OXOACID TRANSHYDROGENASE, MITOCHONDRIAL"/>
    <property type="match status" value="1"/>
</dbReference>
<dbReference type="GO" id="GO:0046872">
    <property type="term" value="F:metal ion binding"/>
    <property type="evidence" value="ECO:0007669"/>
    <property type="project" value="InterPro"/>
</dbReference>
<evidence type="ECO:0000256" key="1">
    <source>
        <dbReference type="ARBA" id="ARBA00023002"/>
    </source>
</evidence>
<dbReference type="InterPro" id="IPR001670">
    <property type="entry name" value="ADH_Fe/GldA"/>
</dbReference>
<protein>
    <submittedName>
        <fullName evidence="4">Iron-containing alcohol dehydrogenase</fullName>
    </submittedName>
</protein>
<dbReference type="Gene3D" id="1.20.1090.10">
    <property type="entry name" value="Dehydroquinate synthase-like - alpha domain"/>
    <property type="match status" value="1"/>
</dbReference>
<dbReference type="SUPFAM" id="SSF56796">
    <property type="entry name" value="Dehydroquinate synthase-like"/>
    <property type="match status" value="1"/>
</dbReference>
<dbReference type="Proteomes" id="UP000285773">
    <property type="component" value="Unassembled WGS sequence"/>
</dbReference>
<feature type="domain" description="Fe-containing alcohol dehydrogenase-like C-terminal" evidence="3">
    <location>
        <begin position="170"/>
        <end position="380"/>
    </location>
</feature>
<evidence type="ECO:0000313" key="5">
    <source>
        <dbReference type="Proteomes" id="UP000285773"/>
    </source>
</evidence>
<evidence type="ECO:0000259" key="2">
    <source>
        <dbReference type="Pfam" id="PF00465"/>
    </source>
</evidence>
<comment type="caution">
    <text evidence="4">The sequence shown here is derived from an EMBL/GenBank/DDBJ whole genome shotgun (WGS) entry which is preliminary data.</text>
</comment>
<accession>A0A414CKQ5</accession>
<dbReference type="Pfam" id="PF25137">
    <property type="entry name" value="ADH_Fe_C"/>
    <property type="match status" value="1"/>
</dbReference>
<dbReference type="CDD" id="cd08180">
    <property type="entry name" value="PDD"/>
    <property type="match status" value="1"/>
</dbReference>
<sequence>MYNIYYKTKIFVGKGALAQLEDYHNKTILVVADPFLKESGQLDKILDYLDASNDIITFTDIVPDPPIDVIVAGIHATEGKSIDIVLSVGGGSAIDASKAMYYFAKKQGIFTDVELISIPTTSGTGSEVTSFAVITDAEKGQKYPIVDWDILPDIAILDSNLVETLPANITADTGMDVLTHAIEAYVSNKATDFSDALAEKAIKLVFEYLPRAYKNGHDLEAREKMHVASTLAGMAFNSASLGINHSIAHAAGAKFHIPHGRLNSILMPHIIQYNANVATTGTRAGNLNKETAERYQQIARLLGLSASTPILGVRQLVDAVRKLQKKLDHPTSLRSYGVGVDDFNAHKREIAEAALLDKCTITNPRVPTVEELLKVLEQAF</sequence>
<feature type="domain" description="Alcohol dehydrogenase iron-type/glycerol dehydrogenase GldA" evidence="2">
    <location>
        <begin position="8"/>
        <end position="158"/>
    </location>
</feature>